<feature type="region of interest" description="Disordered" evidence="1">
    <location>
        <begin position="80"/>
        <end position="198"/>
    </location>
</feature>
<evidence type="ECO:0000256" key="1">
    <source>
        <dbReference type="SAM" id="MobiDB-lite"/>
    </source>
</evidence>
<feature type="compositionally biased region" description="Basic and acidic residues" evidence="1">
    <location>
        <begin position="80"/>
        <end position="89"/>
    </location>
</feature>
<sequence>MSQQPETPKTPLAEPKLCRMGCGFFVSFEKFDRREQVSSSIKLPEVSPAGVGSLLLEVVLSGSNATGDCCSKCWAQIRPKDEVPKKEEPAQPPAASNDELNTNLAVKSEAAAPTPAAPTAAAILDKTDDASEPAPTTTASEPADDIASPAKKKKKKKTSYKSMMAGMLEGTGAKDVEKEKEKLRDGMGGGHFKKIDHI</sequence>
<evidence type="ECO:0000313" key="2">
    <source>
        <dbReference type="EMBL" id="KAL3781181.1"/>
    </source>
</evidence>
<feature type="compositionally biased region" description="Basic residues" evidence="1">
    <location>
        <begin position="150"/>
        <end position="159"/>
    </location>
</feature>
<proteinExistence type="predicted"/>
<accession>A0ABD3P063</accession>
<dbReference type="EMBL" id="JALLPJ020000858">
    <property type="protein sequence ID" value="KAL3781181.1"/>
    <property type="molecule type" value="Genomic_DNA"/>
</dbReference>
<feature type="compositionally biased region" description="Basic and acidic residues" evidence="1">
    <location>
        <begin position="172"/>
        <end position="185"/>
    </location>
</feature>
<organism evidence="2 3">
    <name type="scientific">Cyclotella atomus</name>
    <dbReference type="NCBI Taxonomy" id="382360"/>
    <lineage>
        <taxon>Eukaryota</taxon>
        <taxon>Sar</taxon>
        <taxon>Stramenopiles</taxon>
        <taxon>Ochrophyta</taxon>
        <taxon>Bacillariophyta</taxon>
        <taxon>Coscinodiscophyceae</taxon>
        <taxon>Thalassiosirophycidae</taxon>
        <taxon>Stephanodiscales</taxon>
        <taxon>Stephanodiscaceae</taxon>
        <taxon>Cyclotella</taxon>
    </lineage>
</organism>
<gene>
    <name evidence="2" type="ORF">ACHAWO_010240</name>
</gene>
<evidence type="ECO:0000313" key="3">
    <source>
        <dbReference type="Proteomes" id="UP001530400"/>
    </source>
</evidence>
<feature type="compositionally biased region" description="Low complexity" evidence="1">
    <location>
        <begin position="110"/>
        <end position="122"/>
    </location>
</feature>
<keyword evidence="3" id="KW-1185">Reference proteome</keyword>
<name>A0ABD3P063_9STRA</name>
<dbReference type="AlphaFoldDB" id="A0ABD3P063"/>
<dbReference type="Proteomes" id="UP001530400">
    <property type="component" value="Unassembled WGS sequence"/>
</dbReference>
<reference evidence="2 3" key="1">
    <citation type="submission" date="2024-10" db="EMBL/GenBank/DDBJ databases">
        <title>Updated reference genomes for cyclostephanoid diatoms.</title>
        <authorList>
            <person name="Roberts W.R."/>
            <person name="Alverson A.J."/>
        </authorList>
    </citation>
    <scope>NUCLEOTIDE SEQUENCE [LARGE SCALE GENOMIC DNA]</scope>
    <source>
        <strain evidence="2 3">AJA010-31</strain>
    </source>
</reference>
<comment type="caution">
    <text evidence="2">The sequence shown here is derived from an EMBL/GenBank/DDBJ whole genome shotgun (WGS) entry which is preliminary data.</text>
</comment>
<protein>
    <submittedName>
        <fullName evidence="2">Uncharacterized protein</fullName>
    </submittedName>
</protein>